<evidence type="ECO:0000313" key="2">
    <source>
        <dbReference type="EMBL" id="KIR43781.1"/>
    </source>
</evidence>
<evidence type="ECO:0000313" key="3">
    <source>
        <dbReference type="Proteomes" id="UP000053392"/>
    </source>
</evidence>
<dbReference type="OrthoDB" id="2572145at2759"/>
<dbReference type="Proteomes" id="UP000053392">
    <property type="component" value="Unassembled WGS sequence"/>
</dbReference>
<name>A0A0D0V8E8_9TREE</name>
<organism evidence="2 3">
    <name type="scientific">Cryptococcus deuterogattii Ram5</name>
    <dbReference type="NCBI Taxonomy" id="1296110"/>
    <lineage>
        <taxon>Eukaryota</taxon>
        <taxon>Fungi</taxon>
        <taxon>Dikarya</taxon>
        <taxon>Basidiomycota</taxon>
        <taxon>Agaricomycotina</taxon>
        <taxon>Tremellomycetes</taxon>
        <taxon>Tremellales</taxon>
        <taxon>Cryptococcaceae</taxon>
        <taxon>Cryptococcus</taxon>
        <taxon>Cryptococcus gattii species complex</taxon>
    </lineage>
</organism>
<keyword evidence="3" id="KW-1185">Reference proteome</keyword>
<dbReference type="AlphaFoldDB" id="A0A0D0V8E8"/>
<dbReference type="HOGENOM" id="CLU_1129012_0_0_1"/>
<reference evidence="2 3" key="1">
    <citation type="submission" date="2015-01" db="EMBL/GenBank/DDBJ databases">
        <title>The Genome Sequence of Cryptococcus gattii Ram5.</title>
        <authorList>
            <consortium name="The Broad Institute Genomics Platform"/>
            <person name="Cuomo C."/>
            <person name="Litvintseva A."/>
            <person name="Chen Y."/>
            <person name="Heitman J."/>
            <person name="Sun S."/>
            <person name="Springer D."/>
            <person name="Dromer F."/>
            <person name="Young S."/>
            <person name="Zeng Q."/>
            <person name="Gargeya S."/>
            <person name="Abouelleil A."/>
            <person name="Alvarado L."/>
            <person name="Chapman S.B."/>
            <person name="Gainer-Dewar J."/>
            <person name="Goldberg J."/>
            <person name="Griggs A."/>
            <person name="Gujja S."/>
            <person name="Hansen M."/>
            <person name="Howarth C."/>
            <person name="Imamovic A."/>
            <person name="Larimer J."/>
            <person name="Murphy C."/>
            <person name="Naylor J."/>
            <person name="Pearson M."/>
            <person name="Priest M."/>
            <person name="Roberts A."/>
            <person name="Saif S."/>
            <person name="Shea T."/>
            <person name="Sykes S."/>
            <person name="Wortman J."/>
            <person name="Nusbaum C."/>
            <person name="Birren B."/>
        </authorList>
    </citation>
    <scope>NUCLEOTIDE SEQUENCE [LARGE SCALE GENOMIC DNA]</scope>
    <source>
        <strain evidence="2 3">Ram5</strain>
    </source>
</reference>
<sequence length="248" mass="27327">MLSFKTLLNKTRTIFSRSRNVMARNPPERSSLDGQWEITSKSPSILYECLQAFPPLEVDVSPADCSALGLGLNSGRQTGDIRQGVKLSGKSSLRRTKHKSKDTLQSPSKGSVSTVPTSKKSFLKSIKIHRPKSKKNVDQAETLFNEAEFRQVAAAPVHTVNPKTKTCTRKHDFELFKGSLTGNHSTMSPFENTENDELVADLAPRLYFTPLPTMFQSGGRNQPIASTVLEEGENPTILALKPTCVPLN</sequence>
<evidence type="ECO:0000256" key="1">
    <source>
        <dbReference type="SAM" id="MobiDB-lite"/>
    </source>
</evidence>
<accession>A0A0D0V8E8</accession>
<feature type="region of interest" description="Disordered" evidence="1">
    <location>
        <begin position="79"/>
        <end position="117"/>
    </location>
</feature>
<gene>
    <name evidence="2" type="ORF">I313_00626</name>
</gene>
<feature type="compositionally biased region" description="Polar residues" evidence="1">
    <location>
        <begin position="103"/>
        <end position="117"/>
    </location>
</feature>
<dbReference type="EMBL" id="KN847896">
    <property type="protein sequence ID" value="KIR43781.1"/>
    <property type="molecule type" value="Genomic_DNA"/>
</dbReference>
<proteinExistence type="predicted"/>
<protein>
    <submittedName>
        <fullName evidence="2">Unplaced genomic scaffold supercont1.1, whole genome shotgun sequence</fullName>
    </submittedName>
</protein>